<evidence type="ECO:0000313" key="1">
    <source>
        <dbReference type="EMBL" id="QRV39073.1"/>
    </source>
</evidence>
<dbReference type="AlphaFoldDB" id="A0ABD7D8D8"/>
<dbReference type="RefSeq" id="WP_205030111.1">
    <property type="nucleotide sequence ID" value="NZ_CP070247.1"/>
</dbReference>
<proteinExistence type="predicted"/>
<organism evidence="1 2">
    <name type="scientific">Streptomyces californicus</name>
    <dbReference type="NCBI Taxonomy" id="67351"/>
    <lineage>
        <taxon>Bacteria</taxon>
        <taxon>Bacillati</taxon>
        <taxon>Actinomycetota</taxon>
        <taxon>Actinomycetes</taxon>
        <taxon>Kitasatosporales</taxon>
        <taxon>Streptomycetaceae</taxon>
        <taxon>Streptomyces</taxon>
    </lineage>
</organism>
<keyword evidence="1" id="KW-0614">Plasmid</keyword>
<dbReference type="EMBL" id="CP070247">
    <property type="protein sequence ID" value="QRV39073.1"/>
    <property type="molecule type" value="Genomic_DNA"/>
</dbReference>
<sequence>MTVHIRPLANGLSTDHPVPGLPFVDDSHIPLDEGPEAIEAVGRNQGEGMWGRYDPHRASGGWRAFTTDPLDNSLGWSVRYHPEHGRTVLLMKDDDTSPLHSTWDGERLLFRAGGYWFDGAAWFRPGQVWDPVEEDYEKRRARAAVTVSAVDMLDRRADATRASVVTVAEIDAEAPAPVVENWGDHLALWAAHQAERDGALPLERCVVDLATPELSGAQLIGVPEMAELGGITASTLRAYISRGNSEVPQPQALVGGRDQWARAVADDWVEARQRSHEGVRATMSAGDRDQLSRGAAEVRDHFAADFHGTLWGRPDVRKRWILRARNEDSVREIADALAWNVASSLDRVLPTHLLGHTVENAVLHDFAEAIDLNREVQARPKKSAKTKDWLHLWVSRPVAGMLAWFIRHHPESAHYYIGEITRESHTRWDIPAKDTLSTLRQCVITEGNLSVEDAESFFALLTPPEKND</sequence>
<protein>
    <recommendedName>
        <fullName evidence="3">DNA-binding protein</fullName>
    </recommendedName>
</protein>
<dbReference type="Proteomes" id="UP000623926">
    <property type="component" value="Plasmid unnamed3"/>
</dbReference>
<reference evidence="1 2" key="1">
    <citation type="submission" date="2021-02" db="EMBL/GenBank/DDBJ databases">
        <title>FDA dAtabase for Regulatory Grade micrObial Sequences (FDA-ARGOS): Supporting development and validation of Infectious Disease Dx tests.</title>
        <authorList>
            <person name="Sproer C."/>
            <person name="Gronow S."/>
            <person name="Severitt S."/>
            <person name="Schroder I."/>
            <person name="Tallon L."/>
            <person name="Sadzewicz L."/>
            <person name="Zhao X."/>
            <person name="Boylan J."/>
            <person name="Ott S."/>
            <person name="Bowen H."/>
            <person name="Vavikolanu K."/>
            <person name="Mehta A."/>
            <person name="Aluvathingal J."/>
            <person name="Nadendla S."/>
            <person name="Lowell S."/>
            <person name="Myers T."/>
            <person name="Yan Y."/>
            <person name="Sichtig H."/>
        </authorList>
    </citation>
    <scope>NUCLEOTIDE SEQUENCE [LARGE SCALE GENOMIC DNA]</scope>
    <source>
        <strain evidence="1 2">FDAARGOS_1212</strain>
        <plasmid evidence="1 2">unnamed3</plasmid>
    </source>
</reference>
<evidence type="ECO:0000313" key="2">
    <source>
        <dbReference type="Proteomes" id="UP000623926"/>
    </source>
</evidence>
<evidence type="ECO:0008006" key="3">
    <source>
        <dbReference type="Google" id="ProtNLM"/>
    </source>
</evidence>
<geneLocation type="plasmid" evidence="1 2">
    <name>unnamed3</name>
</geneLocation>
<accession>A0ABD7D8D8</accession>
<gene>
    <name evidence="1" type="ORF">I6J42_33815</name>
</gene>
<name>A0ABD7D8D8_9ACTN</name>